<sequence>MNEYPYSPLRRRLLTALALSPFIYAAPCRSDAGAAPDLSRIAALEWQTVELLFALDIVPLAVADIPNYNQWVVSPRLPASVINIGQRTEPNLELLLQLRPSLLLLAQGYGPSPQTLRPIAPSMAFDFSDGAGKPLSVGKRSIRQLAQRLGVDERAERHLAQFDDFLQRARRRLQAYTEQPLLLFTLIDARHVLVIGQNSLFQEVLGELGIRNAWQQETSFWGTAVVGIERLAEVKRARAILLEHHDQMLFDNVSATPLWRALPFVRENQFRRMPAVWFYGATLSAMRFCRMLMQAQEVGR</sequence>
<dbReference type="Proteomes" id="UP001309705">
    <property type="component" value="Unassembled WGS sequence"/>
</dbReference>
<proteinExistence type="inferred from homology"/>
<keyword evidence="4" id="KW-0406">Ion transport</keyword>
<dbReference type="PANTHER" id="PTHR30532:SF1">
    <property type="entry name" value="IRON(3+)-HYDROXAMATE-BINDING PROTEIN FHUD"/>
    <property type="match status" value="1"/>
</dbReference>
<dbReference type="PANTHER" id="PTHR30532">
    <property type="entry name" value="IRON III DICITRATE-BINDING PERIPLASMIC PROTEIN"/>
    <property type="match status" value="1"/>
</dbReference>
<comment type="caution">
    <text evidence="7">The sequence shown here is derived from an EMBL/GenBank/DDBJ whole genome shotgun (WGS) entry which is preliminary data.</text>
</comment>
<dbReference type="PROSITE" id="PS50983">
    <property type="entry name" value="FE_B12_PBP"/>
    <property type="match status" value="1"/>
</dbReference>
<dbReference type="EMBL" id="JAYWTM010000031">
    <property type="protein sequence ID" value="MEC5344897.1"/>
    <property type="molecule type" value="Genomic_DNA"/>
</dbReference>
<evidence type="ECO:0000256" key="3">
    <source>
        <dbReference type="ARBA" id="ARBA00022448"/>
    </source>
</evidence>
<dbReference type="InterPro" id="IPR002491">
    <property type="entry name" value="ABC_transptr_periplasmic_BD"/>
</dbReference>
<dbReference type="NCBIfam" id="NF007864">
    <property type="entry name" value="PRK10576.1"/>
    <property type="match status" value="1"/>
</dbReference>
<organism evidence="7 8">
    <name type="scientific">Brenneria populi</name>
    <dbReference type="NCBI Taxonomy" id="1505588"/>
    <lineage>
        <taxon>Bacteria</taxon>
        <taxon>Pseudomonadati</taxon>
        <taxon>Pseudomonadota</taxon>
        <taxon>Gammaproteobacteria</taxon>
        <taxon>Enterobacterales</taxon>
        <taxon>Pectobacteriaceae</taxon>
        <taxon>Brenneria</taxon>
    </lineage>
</organism>
<keyword evidence="8" id="KW-1185">Reference proteome</keyword>
<protein>
    <submittedName>
        <fullName evidence="7">Fe(3+)-hydroxamate ABC transporter substrate-binding protein FhuD</fullName>
    </submittedName>
</protein>
<evidence type="ECO:0000256" key="5">
    <source>
        <dbReference type="ARBA" id="ARBA00022729"/>
    </source>
</evidence>
<accession>A0ABU6JWJ1</accession>
<reference evidence="7 8" key="1">
    <citation type="journal article" date="2017" name="Int. J. Syst. Evol. Microbiol.">
        <title>Brenneria populi subsp. brevivirga subsp. nov. isolated from symptomatic bark of Populus x euramericana canker, and description of Brenneria populi subsp. populi subsp. nov.</title>
        <authorList>
            <person name="Zheng M.H."/>
            <person name="Piao C.G."/>
            <person name="Xue H."/>
            <person name="Guo M.W."/>
            <person name="Li Y."/>
        </authorList>
    </citation>
    <scope>NUCLEOTIDE SEQUENCE [LARGE SCALE GENOMIC DNA]</scope>
    <source>
        <strain evidence="7 8">D9-5</strain>
    </source>
</reference>
<dbReference type="Gene3D" id="3.40.50.1980">
    <property type="entry name" value="Nitrogenase molybdenum iron protein domain"/>
    <property type="match status" value="2"/>
</dbReference>
<dbReference type="Pfam" id="PF01497">
    <property type="entry name" value="Peripla_BP_2"/>
    <property type="match status" value="1"/>
</dbReference>
<evidence type="ECO:0000256" key="1">
    <source>
        <dbReference type="ARBA" id="ARBA00004196"/>
    </source>
</evidence>
<evidence type="ECO:0000313" key="7">
    <source>
        <dbReference type="EMBL" id="MEC5344897.1"/>
    </source>
</evidence>
<dbReference type="PRINTS" id="PR01715">
    <property type="entry name" value="FERRIBNDNGPP"/>
</dbReference>
<keyword evidence="4" id="KW-0408">Iron</keyword>
<evidence type="ECO:0000313" key="8">
    <source>
        <dbReference type="Proteomes" id="UP001309705"/>
    </source>
</evidence>
<comment type="subcellular location">
    <subcellularLocation>
        <location evidence="1">Cell envelope</location>
    </subcellularLocation>
</comment>
<evidence type="ECO:0000256" key="2">
    <source>
        <dbReference type="ARBA" id="ARBA00008814"/>
    </source>
</evidence>
<evidence type="ECO:0000259" key="6">
    <source>
        <dbReference type="PROSITE" id="PS50983"/>
    </source>
</evidence>
<dbReference type="CDD" id="cd01146">
    <property type="entry name" value="FhuD"/>
    <property type="match status" value="1"/>
</dbReference>
<keyword evidence="4" id="KW-0410">Iron transport</keyword>
<keyword evidence="5" id="KW-0732">Signal</keyword>
<gene>
    <name evidence="7" type="primary">fhuD</name>
    <name evidence="7" type="ORF">VSX58_20070</name>
</gene>
<comment type="similarity">
    <text evidence="2">Belongs to the bacterial solute-binding protein 8 family.</text>
</comment>
<name>A0ABU6JWJ1_9GAMM</name>
<feature type="domain" description="Fe/B12 periplasmic-binding" evidence="6">
    <location>
        <begin position="40"/>
        <end position="300"/>
    </location>
</feature>
<dbReference type="RefSeq" id="WP_327619651.1">
    <property type="nucleotide sequence ID" value="NZ_JAYWTM010000031.1"/>
</dbReference>
<keyword evidence="3" id="KW-0813">Transport</keyword>
<dbReference type="SUPFAM" id="SSF53807">
    <property type="entry name" value="Helical backbone' metal receptor"/>
    <property type="match status" value="1"/>
</dbReference>
<evidence type="ECO:0000256" key="4">
    <source>
        <dbReference type="ARBA" id="ARBA00022496"/>
    </source>
</evidence>
<dbReference type="InterPro" id="IPR051313">
    <property type="entry name" value="Bact_iron-sidero_bind"/>
</dbReference>